<sequence length="421" mass="44525">MTTPTATATDVPLRLAAGWLDHSYGGLVTVDGGQPLLETELSWLVPCAYADHPGPLLAATLAVPKDGTEPFPVGNSDPLAPETADGWQWRVNARGCLVATDAAVDDRPASALPWRPADEAPGWWDRLLTRHFPAAEVATCATWDDVTSAIVAGGPGTRGAVWLRRRVAGAELTGHLLYAYHADGKAVVVDGQRGEPAWLDDEEVGGLVLARFHRADPTGPLMPSLAAAPDLAAAVDKATSWLAGAYDGAVTLVDPAAGDETARGWLFACATRRFQVTGDWRDQLLDAALVVPKAAGTEPFGLPNDDPWTWLSAWDAGRDDLPEPPEPGAASWFGPTAGQLGTVRATSTHQNWGDALLALSDLPNGAKALVWLRRRDGRGRETVGNVLVAVKDGDEVRLVDSRTSEPAIEPNPLAVHVVSFG</sequence>
<dbReference type="AlphaFoldDB" id="A0A4R7V0U2"/>
<keyword evidence="4" id="KW-1185">Reference proteome</keyword>
<name>A0A4R7V0U2_9PSEU</name>
<comment type="caution">
    <text evidence="3">The sequence shown here is derived from an EMBL/GenBank/DDBJ whole genome shotgun (WGS) entry which is preliminary data.</text>
</comment>
<feature type="domain" description="Tox-PL" evidence="2">
    <location>
        <begin position="92"/>
        <end position="194"/>
    </location>
</feature>
<organism evidence="3 4">
    <name type="scientific">Actinophytocola oryzae</name>
    <dbReference type="NCBI Taxonomy" id="502181"/>
    <lineage>
        <taxon>Bacteria</taxon>
        <taxon>Bacillati</taxon>
        <taxon>Actinomycetota</taxon>
        <taxon>Actinomycetes</taxon>
        <taxon>Pseudonocardiales</taxon>
        <taxon>Pseudonocardiaceae</taxon>
    </lineage>
</organism>
<dbReference type="Proteomes" id="UP000294927">
    <property type="component" value="Unassembled WGS sequence"/>
</dbReference>
<evidence type="ECO:0000313" key="4">
    <source>
        <dbReference type="Proteomes" id="UP000294927"/>
    </source>
</evidence>
<dbReference type="Pfam" id="PF15567">
    <property type="entry name" value="Imm35"/>
    <property type="match status" value="1"/>
</dbReference>
<reference evidence="3 4" key="1">
    <citation type="submission" date="2019-03" db="EMBL/GenBank/DDBJ databases">
        <title>Genomic Encyclopedia of Archaeal and Bacterial Type Strains, Phase II (KMG-II): from individual species to whole genera.</title>
        <authorList>
            <person name="Goeker M."/>
        </authorList>
    </citation>
    <scope>NUCLEOTIDE SEQUENCE [LARGE SCALE GENOMIC DNA]</scope>
    <source>
        <strain evidence="3 4">DSM 45499</strain>
    </source>
</reference>
<dbReference type="OrthoDB" id="3681146at2"/>
<evidence type="ECO:0000313" key="3">
    <source>
        <dbReference type="EMBL" id="TDV42174.1"/>
    </source>
</evidence>
<feature type="domain" description="Immunity protein 35" evidence="1">
    <location>
        <begin position="233"/>
        <end position="316"/>
    </location>
</feature>
<evidence type="ECO:0000259" key="2">
    <source>
        <dbReference type="Pfam" id="PF15644"/>
    </source>
</evidence>
<proteinExistence type="predicted"/>
<evidence type="ECO:0000259" key="1">
    <source>
        <dbReference type="Pfam" id="PF15567"/>
    </source>
</evidence>
<dbReference type="InterPro" id="IPR028908">
    <property type="entry name" value="Tox-PL_dom"/>
</dbReference>
<protein>
    <submittedName>
        <fullName evidence="3">Papain fold toxin 1 (Glutamine deamidase) of polymorphic toxin system</fullName>
    </submittedName>
</protein>
<dbReference type="Pfam" id="PF15644">
    <property type="entry name" value="Gln_amidase"/>
    <property type="match status" value="1"/>
</dbReference>
<gene>
    <name evidence="3" type="ORF">CLV71_11844</name>
</gene>
<accession>A0A4R7V0U2</accession>
<dbReference type="EMBL" id="SOCP01000018">
    <property type="protein sequence ID" value="TDV42174.1"/>
    <property type="molecule type" value="Genomic_DNA"/>
</dbReference>
<dbReference type="InterPro" id="IPR029082">
    <property type="entry name" value="Imm35"/>
</dbReference>